<dbReference type="KEGG" id="shyd:CJD35_07260"/>
<feature type="chain" id="PRO_5012286873" evidence="1">
    <location>
        <begin position="33"/>
        <end position="246"/>
    </location>
</feature>
<organism evidence="2 3">
    <name type="scientific">Sphingobium xenophagum</name>
    <dbReference type="NCBI Taxonomy" id="121428"/>
    <lineage>
        <taxon>Bacteria</taxon>
        <taxon>Pseudomonadati</taxon>
        <taxon>Pseudomonadota</taxon>
        <taxon>Alphaproteobacteria</taxon>
        <taxon>Sphingomonadales</taxon>
        <taxon>Sphingomonadaceae</taxon>
        <taxon>Sphingobium</taxon>
    </lineage>
</organism>
<keyword evidence="1" id="KW-0732">Signal</keyword>
<name>A0A249MSU3_SPHXE</name>
<dbReference type="Proteomes" id="UP000217141">
    <property type="component" value="Chromosome I"/>
</dbReference>
<dbReference type="EMBL" id="CP022745">
    <property type="protein sequence ID" value="ASY44264.1"/>
    <property type="molecule type" value="Genomic_DNA"/>
</dbReference>
<protein>
    <submittedName>
        <fullName evidence="2">Uncharacterized protein</fullName>
    </submittedName>
</protein>
<evidence type="ECO:0000313" key="3">
    <source>
        <dbReference type="Proteomes" id="UP000217141"/>
    </source>
</evidence>
<evidence type="ECO:0000256" key="1">
    <source>
        <dbReference type="SAM" id="SignalP"/>
    </source>
</evidence>
<dbReference type="AlphaFoldDB" id="A0A249MSU3"/>
<feature type="signal peptide" evidence="1">
    <location>
        <begin position="1"/>
        <end position="32"/>
    </location>
</feature>
<accession>A0A249MSU3</accession>
<gene>
    <name evidence="2" type="ORF">CJD35_07260</name>
</gene>
<reference evidence="2 3" key="1">
    <citation type="submission" date="2017-08" db="EMBL/GenBank/DDBJ databases">
        <title>Whole Genome Sequence of Sphingobium hydrophobicum C1: Insights into Adaption to the Electronic-waste Contaminated Sediment.</title>
        <authorList>
            <person name="Song D."/>
            <person name="Chen X."/>
            <person name="Xu M."/>
        </authorList>
    </citation>
    <scope>NUCLEOTIDE SEQUENCE [LARGE SCALE GENOMIC DNA]</scope>
    <source>
        <strain evidence="2 3">C1</strain>
    </source>
</reference>
<sequence>MFASAPLQEDWSMRFLPVIAVLLAASATPAIAQTPPDVADLVGARAAGGETQLEARGYRFVTTNVVRDTKWSFWWSERQRQCISVATAEGRYNAIGTVPAANCNAGGGGATSRPTQPFERISLVCIGTGSGPAAQSSSGYRYNRKSRKFEPEFGTTMGREAFSSDLEIEIADGVGRVHPSGKLVSPIHSGGNDGWWPIADLLVTPDRITGSYRMNGLNKPRIDYDRRTRIVRVRAATEFTGRCEEQ</sequence>
<proteinExistence type="predicted"/>
<evidence type="ECO:0000313" key="2">
    <source>
        <dbReference type="EMBL" id="ASY44264.1"/>
    </source>
</evidence>